<evidence type="ECO:0000256" key="13">
    <source>
        <dbReference type="SAM" id="Phobius"/>
    </source>
</evidence>
<dbReference type="CDD" id="cd00082">
    <property type="entry name" value="HisKA"/>
    <property type="match status" value="1"/>
</dbReference>
<feature type="transmembrane region" description="Helical" evidence="13">
    <location>
        <begin position="134"/>
        <end position="153"/>
    </location>
</feature>
<keyword evidence="4" id="KW-0808">Transferase</keyword>
<dbReference type="GO" id="GO:0043565">
    <property type="term" value="F:sequence-specific DNA binding"/>
    <property type="evidence" value="ECO:0007669"/>
    <property type="project" value="InterPro"/>
</dbReference>
<evidence type="ECO:0000256" key="7">
    <source>
        <dbReference type="ARBA" id="ARBA00022840"/>
    </source>
</evidence>
<dbReference type="GO" id="GO:0003700">
    <property type="term" value="F:DNA-binding transcription factor activity"/>
    <property type="evidence" value="ECO:0007669"/>
    <property type="project" value="InterPro"/>
</dbReference>
<dbReference type="InterPro" id="IPR003594">
    <property type="entry name" value="HATPase_dom"/>
</dbReference>
<dbReference type="CDD" id="cd17574">
    <property type="entry name" value="REC_OmpR"/>
    <property type="match status" value="1"/>
</dbReference>
<keyword evidence="10" id="KW-0238">DNA-binding</keyword>
<keyword evidence="13" id="KW-0472">Membrane</keyword>
<dbReference type="InterPro" id="IPR001789">
    <property type="entry name" value="Sig_transdc_resp-reg_receiver"/>
</dbReference>
<dbReference type="Proteomes" id="UP000244956">
    <property type="component" value="Unassembled WGS sequence"/>
</dbReference>
<dbReference type="SUPFAM" id="SSF55874">
    <property type="entry name" value="ATPase domain of HSP90 chaperone/DNA topoisomerase II/histidine kinase"/>
    <property type="match status" value="1"/>
</dbReference>
<dbReference type="SUPFAM" id="SSF52172">
    <property type="entry name" value="CheY-like"/>
    <property type="match status" value="1"/>
</dbReference>
<feature type="transmembrane region" description="Helical" evidence="13">
    <location>
        <begin position="174"/>
        <end position="194"/>
    </location>
</feature>
<dbReference type="Pfam" id="PF00512">
    <property type="entry name" value="HisKA"/>
    <property type="match status" value="1"/>
</dbReference>
<dbReference type="PROSITE" id="PS50109">
    <property type="entry name" value="HIS_KIN"/>
    <property type="match status" value="1"/>
</dbReference>
<dbReference type="InterPro" id="IPR036097">
    <property type="entry name" value="HisK_dim/P_sf"/>
</dbReference>
<dbReference type="InterPro" id="IPR011006">
    <property type="entry name" value="CheY-like_superfamily"/>
</dbReference>
<dbReference type="SMART" id="SM00448">
    <property type="entry name" value="REC"/>
    <property type="match status" value="1"/>
</dbReference>
<dbReference type="PROSITE" id="PS00041">
    <property type="entry name" value="HTH_ARAC_FAMILY_1"/>
    <property type="match status" value="1"/>
</dbReference>
<dbReference type="SUPFAM" id="SSF46689">
    <property type="entry name" value="Homeodomain-like"/>
    <property type="match status" value="1"/>
</dbReference>
<keyword evidence="5" id="KW-0547">Nucleotide-binding</keyword>
<feature type="domain" description="Response regulatory" evidence="16">
    <location>
        <begin position="473"/>
        <end position="588"/>
    </location>
</feature>
<dbReference type="AlphaFoldDB" id="A0A2U2BC62"/>
<dbReference type="Gene3D" id="3.40.50.2300">
    <property type="match status" value="1"/>
</dbReference>
<keyword evidence="3 12" id="KW-0597">Phosphoprotein</keyword>
<evidence type="ECO:0000256" key="1">
    <source>
        <dbReference type="ARBA" id="ARBA00000085"/>
    </source>
</evidence>
<dbReference type="InterPro" id="IPR036890">
    <property type="entry name" value="HATPase_C_sf"/>
</dbReference>
<dbReference type="SUPFAM" id="SSF47384">
    <property type="entry name" value="Homodimeric domain of signal transducing histidine kinase"/>
    <property type="match status" value="1"/>
</dbReference>
<evidence type="ECO:0000256" key="11">
    <source>
        <dbReference type="ARBA" id="ARBA00023163"/>
    </source>
</evidence>
<evidence type="ECO:0000256" key="8">
    <source>
        <dbReference type="ARBA" id="ARBA00023012"/>
    </source>
</evidence>
<proteinExistence type="predicted"/>
<evidence type="ECO:0000259" key="16">
    <source>
        <dbReference type="PROSITE" id="PS50110"/>
    </source>
</evidence>
<dbReference type="Pfam" id="PF00072">
    <property type="entry name" value="Response_reg"/>
    <property type="match status" value="1"/>
</dbReference>
<evidence type="ECO:0000256" key="6">
    <source>
        <dbReference type="ARBA" id="ARBA00022777"/>
    </source>
</evidence>
<sequence>MKNGKYIKAVDRQLESLIPKGNTNIYETTLYKYFIAESIMAFILVFNLLVISFVLEADILVHYSLSLIIIGSLTTIAGSFLFKKVESKIIVQQAITLLIVTYFVARMGGLLNSGGIIFLGAAPVLKTMVFKNKWRMISIFLLFLFCVVGLFFLDDNMMANNTLNATQNKLFFTLNLTVITSYVFIFALYSQRLFTGLEQREAKRQKEINEAKTRLFTNITHEFRTPLTVILGLADSLKSEADETIRNNAETISKNGKSLLQLVTQMLDISKLESGNLKVNMIHGNIIPFLRYIFQLQEYYAQEKNLIFIFDAESQSYELDFDPDKITTIVSNLLHNAIKFSQPGVKIRLKVKIVGNYLCIEIIDNGTGISQENINKVFDRFYQVDDQSTRNVGGTGIGLALTKELVTLLKGTIAVTSNPGNETVFTVKLPVTDQAKRKFILKDYTEEEPIDRNHLNKTGSENPTPAIDNNKPRVLIIEDNSDLVNYLKSCYQYLFSIDVAPNGKEGYNMAINLIPDLIISDVMMPEMDGFQICEKLKNDYRTSHIPIILLTAKADLPSRIEGLDQGADAYIEKPFNQQELLVRIKKLLELRWTLIQRYKNGESLIEPGNQSTRREDKFMKKVNASVKKHLRDENYDVHSLCEEMAMSKSQLYRKFKALTNMSASKYIRKLRMQHARHLLLTTSMNITEVSYEVGMKTLSTFSDIFKDEFGQSPSQYQNQYNGKHKRN</sequence>
<organism evidence="17 18">
    <name type="scientific">Marinilabilia rubra</name>
    <dbReference type="NCBI Taxonomy" id="2162893"/>
    <lineage>
        <taxon>Bacteria</taxon>
        <taxon>Pseudomonadati</taxon>
        <taxon>Bacteroidota</taxon>
        <taxon>Bacteroidia</taxon>
        <taxon>Marinilabiliales</taxon>
        <taxon>Marinilabiliaceae</taxon>
        <taxon>Marinilabilia</taxon>
    </lineage>
</organism>
<keyword evidence="7" id="KW-0067">ATP-binding</keyword>
<dbReference type="RefSeq" id="WP_109263022.1">
    <property type="nucleotide sequence ID" value="NZ_QEWP01000002.1"/>
</dbReference>
<keyword evidence="13" id="KW-1133">Transmembrane helix</keyword>
<dbReference type="InterPro" id="IPR003661">
    <property type="entry name" value="HisK_dim/P_dom"/>
</dbReference>
<evidence type="ECO:0000256" key="5">
    <source>
        <dbReference type="ARBA" id="ARBA00022741"/>
    </source>
</evidence>
<keyword evidence="11" id="KW-0804">Transcription</keyword>
<dbReference type="SMART" id="SM00388">
    <property type="entry name" value="HisKA"/>
    <property type="match status" value="1"/>
</dbReference>
<evidence type="ECO:0000256" key="10">
    <source>
        <dbReference type="ARBA" id="ARBA00023125"/>
    </source>
</evidence>
<dbReference type="GO" id="GO:0005524">
    <property type="term" value="F:ATP binding"/>
    <property type="evidence" value="ECO:0007669"/>
    <property type="project" value="UniProtKB-KW"/>
</dbReference>
<feature type="transmembrane region" description="Helical" evidence="13">
    <location>
        <begin position="61"/>
        <end position="82"/>
    </location>
</feature>
<keyword evidence="9" id="KW-0805">Transcription regulation</keyword>
<evidence type="ECO:0000256" key="2">
    <source>
        <dbReference type="ARBA" id="ARBA00012438"/>
    </source>
</evidence>
<evidence type="ECO:0000259" key="14">
    <source>
        <dbReference type="PROSITE" id="PS01124"/>
    </source>
</evidence>
<dbReference type="Gene3D" id="1.10.287.130">
    <property type="match status" value="1"/>
</dbReference>
<comment type="caution">
    <text evidence="17">The sequence shown here is derived from an EMBL/GenBank/DDBJ whole genome shotgun (WGS) entry which is preliminary data.</text>
</comment>
<dbReference type="GO" id="GO:0000155">
    <property type="term" value="F:phosphorelay sensor kinase activity"/>
    <property type="evidence" value="ECO:0007669"/>
    <property type="project" value="InterPro"/>
</dbReference>
<evidence type="ECO:0000256" key="3">
    <source>
        <dbReference type="ARBA" id="ARBA00022553"/>
    </source>
</evidence>
<dbReference type="Pfam" id="PF12833">
    <property type="entry name" value="HTH_18"/>
    <property type="match status" value="1"/>
</dbReference>
<dbReference type="FunFam" id="3.30.565.10:FF:000037">
    <property type="entry name" value="Hybrid sensor histidine kinase/response regulator"/>
    <property type="match status" value="1"/>
</dbReference>
<dbReference type="Pfam" id="PF02518">
    <property type="entry name" value="HATPase_c"/>
    <property type="match status" value="1"/>
</dbReference>
<evidence type="ECO:0000313" key="18">
    <source>
        <dbReference type="Proteomes" id="UP000244956"/>
    </source>
</evidence>
<gene>
    <name evidence="17" type="ORF">DDZ16_03375</name>
</gene>
<keyword evidence="8" id="KW-0902">Two-component regulatory system</keyword>
<dbReference type="PROSITE" id="PS50110">
    <property type="entry name" value="RESPONSE_REGULATORY"/>
    <property type="match status" value="1"/>
</dbReference>
<comment type="catalytic activity">
    <reaction evidence="1">
        <text>ATP + protein L-histidine = ADP + protein N-phospho-L-histidine.</text>
        <dbReference type="EC" id="2.7.13.3"/>
    </reaction>
</comment>
<dbReference type="OrthoDB" id="717811at2"/>
<dbReference type="Gene3D" id="1.10.10.60">
    <property type="entry name" value="Homeodomain-like"/>
    <property type="match status" value="2"/>
</dbReference>
<evidence type="ECO:0000256" key="4">
    <source>
        <dbReference type="ARBA" id="ARBA00022679"/>
    </source>
</evidence>
<dbReference type="InterPro" id="IPR005467">
    <property type="entry name" value="His_kinase_dom"/>
</dbReference>
<dbReference type="InterPro" id="IPR009057">
    <property type="entry name" value="Homeodomain-like_sf"/>
</dbReference>
<evidence type="ECO:0000259" key="15">
    <source>
        <dbReference type="PROSITE" id="PS50109"/>
    </source>
</evidence>
<dbReference type="EC" id="2.7.13.3" evidence="2"/>
<accession>A0A2U2BC62</accession>
<evidence type="ECO:0000256" key="12">
    <source>
        <dbReference type="PROSITE-ProRule" id="PRU00169"/>
    </source>
</evidence>
<feature type="domain" description="Histidine kinase" evidence="15">
    <location>
        <begin position="218"/>
        <end position="433"/>
    </location>
</feature>
<dbReference type="PANTHER" id="PTHR43547">
    <property type="entry name" value="TWO-COMPONENT HISTIDINE KINASE"/>
    <property type="match status" value="1"/>
</dbReference>
<feature type="transmembrane region" description="Helical" evidence="13">
    <location>
        <begin position="94"/>
        <end position="122"/>
    </location>
</feature>
<feature type="modified residue" description="4-aspartylphosphate" evidence="12">
    <location>
        <position position="521"/>
    </location>
</feature>
<dbReference type="InterPro" id="IPR018060">
    <property type="entry name" value="HTH_AraC"/>
</dbReference>
<dbReference type="PANTHER" id="PTHR43547:SF2">
    <property type="entry name" value="HYBRID SIGNAL TRANSDUCTION HISTIDINE KINASE C"/>
    <property type="match status" value="1"/>
</dbReference>
<feature type="domain" description="HTH araC/xylS-type" evidence="14">
    <location>
        <begin position="620"/>
        <end position="719"/>
    </location>
</feature>
<reference evidence="17 18" key="1">
    <citation type="submission" date="2018-05" db="EMBL/GenBank/DDBJ databases">
        <title>Marinilabilia rubrum sp. nov., isolated from saltern sediment.</title>
        <authorList>
            <person name="Zhang R."/>
        </authorList>
    </citation>
    <scope>NUCLEOTIDE SEQUENCE [LARGE SCALE GENOMIC DNA]</scope>
    <source>
        <strain evidence="17 18">WTE16</strain>
    </source>
</reference>
<dbReference type="SMART" id="SM00342">
    <property type="entry name" value="HTH_ARAC"/>
    <property type="match status" value="1"/>
</dbReference>
<dbReference type="Gene3D" id="3.30.565.10">
    <property type="entry name" value="Histidine kinase-like ATPase, C-terminal domain"/>
    <property type="match status" value="1"/>
</dbReference>
<dbReference type="InterPro" id="IPR018062">
    <property type="entry name" value="HTH_AraC-typ_CS"/>
</dbReference>
<evidence type="ECO:0000256" key="9">
    <source>
        <dbReference type="ARBA" id="ARBA00023015"/>
    </source>
</evidence>
<feature type="transmembrane region" description="Helical" evidence="13">
    <location>
        <begin position="33"/>
        <end position="55"/>
    </location>
</feature>
<protein>
    <recommendedName>
        <fullName evidence="2">histidine kinase</fullName>
        <ecNumber evidence="2">2.7.13.3</ecNumber>
    </recommendedName>
</protein>
<evidence type="ECO:0000313" key="17">
    <source>
        <dbReference type="EMBL" id="PWE00650.1"/>
    </source>
</evidence>
<name>A0A2U2BC62_9BACT</name>
<keyword evidence="13" id="KW-0812">Transmembrane</keyword>
<keyword evidence="6" id="KW-0418">Kinase</keyword>
<dbReference type="InterPro" id="IPR004358">
    <property type="entry name" value="Sig_transdc_His_kin-like_C"/>
</dbReference>
<dbReference type="SMART" id="SM00387">
    <property type="entry name" value="HATPase_c"/>
    <property type="match status" value="1"/>
</dbReference>
<keyword evidence="18" id="KW-1185">Reference proteome</keyword>
<dbReference type="PROSITE" id="PS01124">
    <property type="entry name" value="HTH_ARAC_FAMILY_2"/>
    <property type="match status" value="1"/>
</dbReference>
<dbReference type="PRINTS" id="PR00344">
    <property type="entry name" value="BCTRLSENSOR"/>
</dbReference>
<dbReference type="EMBL" id="QEWP01000002">
    <property type="protein sequence ID" value="PWE00650.1"/>
    <property type="molecule type" value="Genomic_DNA"/>
</dbReference>